<comment type="similarity">
    <text evidence="2">Belongs to the PET117 family.</text>
</comment>
<comment type="caution">
    <text evidence="5">The sequence shown here is derived from an EMBL/GenBank/DDBJ whole genome shotgun (WGS) entry which is preliminary data.</text>
</comment>
<keyword evidence="3" id="KW-0809">Transit peptide</keyword>
<dbReference type="Pfam" id="PF15786">
    <property type="entry name" value="PET117"/>
    <property type="match status" value="1"/>
</dbReference>
<comment type="subcellular location">
    <subcellularLocation>
        <location evidence="1">Mitochondrion</location>
    </subcellularLocation>
</comment>
<evidence type="ECO:0008006" key="7">
    <source>
        <dbReference type="Google" id="ProtNLM"/>
    </source>
</evidence>
<reference evidence="5" key="1">
    <citation type="submission" date="2020-01" db="EMBL/GenBank/DDBJ databases">
        <title>Genome Sequencing of Three Apophysomyces-Like Fungal Strains Confirms a Novel Fungal Genus in the Mucoromycota with divergent Burkholderia-like Endosymbiotic Bacteria.</title>
        <authorList>
            <person name="Stajich J.E."/>
            <person name="Macias A.M."/>
            <person name="Carter-House D."/>
            <person name="Lovett B."/>
            <person name="Kasson L.R."/>
            <person name="Berry K."/>
            <person name="Grigoriev I."/>
            <person name="Chang Y."/>
            <person name="Spatafora J."/>
            <person name="Kasson M.T."/>
        </authorList>
    </citation>
    <scope>NUCLEOTIDE SEQUENCE</scope>
    <source>
        <strain evidence="5">NRRL A-21654</strain>
    </source>
</reference>
<dbReference type="Proteomes" id="UP000605846">
    <property type="component" value="Unassembled WGS sequence"/>
</dbReference>
<dbReference type="InterPro" id="IPR031568">
    <property type="entry name" value="Pet117"/>
</dbReference>
<protein>
    <recommendedName>
        <fullName evidence="7">Cytochrome c oxidase assembly protein</fullName>
    </recommendedName>
</protein>
<evidence type="ECO:0000256" key="2">
    <source>
        <dbReference type="ARBA" id="ARBA00008197"/>
    </source>
</evidence>
<evidence type="ECO:0000313" key="5">
    <source>
        <dbReference type="EMBL" id="KAF7727138.1"/>
    </source>
</evidence>
<sequence length="88" mass="9866">MSTAAKLTLGGSIIFCCATIYGVHYIQEYEKGLMMAGLAKDEERKKKFMQQSLNMKELEEQQALHEALLKTQTVSRPLSSDPVSEEDP</sequence>
<evidence type="ECO:0000256" key="4">
    <source>
        <dbReference type="ARBA" id="ARBA00023128"/>
    </source>
</evidence>
<dbReference type="GO" id="GO:0005739">
    <property type="term" value="C:mitochondrion"/>
    <property type="evidence" value="ECO:0007669"/>
    <property type="project" value="UniProtKB-SubCell"/>
</dbReference>
<dbReference type="GO" id="GO:0033617">
    <property type="term" value="P:mitochondrial respiratory chain complex IV assembly"/>
    <property type="evidence" value="ECO:0007669"/>
    <property type="project" value="TreeGrafter"/>
</dbReference>
<organism evidence="5 6">
    <name type="scientific">Apophysomyces ossiformis</name>
    <dbReference type="NCBI Taxonomy" id="679940"/>
    <lineage>
        <taxon>Eukaryota</taxon>
        <taxon>Fungi</taxon>
        <taxon>Fungi incertae sedis</taxon>
        <taxon>Mucoromycota</taxon>
        <taxon>Mucoromycotina</taxon>
        <taxon>Mucoromycetes</taxon>
        <taxon>Mucorales</taxon>
        <taxon>Mucorineae</taxon>
        <taxon>Mucoraceae</taxon>
        <taxon>Apophysomyces</taxon>
    </lineage>
</organism>
<dbReference type="PANTHER" id="PTHR28163:SF1">
    <property type="entry name" value="PROTEIN PET117 HOMOLOG, MITOCHONDRIAL"/>
    <property type="match status" value="1"/>
</dbReference>
<keyword evidence="6" id="KW-1185">Reference proteome</keyword>
<proteinExistence type="inferred from homology"/>
<dbReference type="OrthoDB" id="76305at2759"/>
<dbReference type="EMBL" id="JABAYA010000064">
    <property type="protein sequence ID" value="KAF7727138.1"/>
    <property type="molecule type" value="Genomic_DNA"/>
</dbReference>
<evidence type="ECO:0000256" key="3">
    <source>
        <dbReference type="ARBA" id="ARBA00022946"/>
    </source>
</evidence>
<evidence type="ECO:0000313" key="6">
    <source>
        <dbReference type="Proteomes" id="UP000605846"/>
    </source>
</evidence>
<accession>A0A8H7BP55</accession>
<evidence type="ECO:0000256" key="1">
    <source>
        <dbReference type="ARBA" id="ARBA00004173"/>
    </source>
</evidence>
<gene>
    <name evidence="5" type="ORF">EC973_007999</name>
</gene>
<dbReference type="AlphaFoldDB" id="A0A8H7BP55"/>
<dbReference type="PANTHER" id="PTHR28163">
    <property type="entry name" value="PROTEIN PET117 HOMOLOG, MITOCHONDRIAL"/>
    <property type="match status" value="1"/>
</dbReference>
<name>A0A8H7BP55_9FUNG</name>
<keyword evidence="4" id="KW-0496">Mitochondrion</keyword>